<evidence type="ECO:0000313" key="2">
    <source>
        <dbReference type="EMBL" id="MBP2417994.1"/>
    </source>
</evidence>
<keyword evidence="3" id="KW-1185">Reference proteome</keyword>
<reference evidence="2 3" key="1">
    <citation type="submission" date="2021-03" db="EMBL/GenBank/DDBJ databases">
        <title>Sequencing the genomes of 1000 actinobacteria strains.</title>
        <authorList>
            <person name="Klenk H.-P."/>
        </authorList>
    </citation>
    <scope>NUCLEOTIDE SEQUENCE [LARGE SCALE GENOMIC DNA]</scope>
    <source>
        <strain evidence="2 3">DSM 12936</strain>
    </source>
</reference>
<sequence>MDTDRVVRVPPERLRRWLDGFAERHGDVEATLRSDAVALVADDGAEAVVTVPFLPWQPVGEPLDALLAHVGRTRDVGVVLVRKGGYAVGRFTGDRLVASKVDSTYVQGRTKAGGWSQQRYARRRDNQSAKAYAETADVAARLLAPHAAALDAVVGGGDPPAVAAVLADARLAALRPLLQRRVLPVPDPRLRVLEAFPAQFRAVEIALNALA</sequence>
<protein>
    <recommendedName>
        <fullName evidence="1">Actinobacteria/chloroflexi VLRF1 release factor domain-containing protein</fullName>
    </recommendedName>
</protein>
<dbReference type="Pfam" id="PF18859">
    <property type="entry name" value="acVLRF1"/>
    <property type="match status" value="1"/>
</dbReference>
<dbReference type="Gene3D" id="3.30.420.60">
    <property type="entry name" value="eRF1 domain 2"/>
    <property type="match status" value="1"/>
</dbReference>
<name>A0ABS4ZAH9_9ACTN</name>
<evidence type="ECO:0000313" key="3">
    <source>
        <dbReference type="Proteomes" id="UP000758168"/>
    </source>
</evidence>
<dbReference type="RefSeq" id="WP_210057148.1">
    <property type="nucleotide sequence ID" value="NZ_BAAAMH010000010.1"/>
</dbReference>
<accession>A0ABS4ZAH9</accession>
<feature type="domain" description="Actinobacteria/chloroflexi VLRF1 release factor" evidence="1">
    <location>
        <begin position="74"/>
        <end position="205"/>
    </location>
</feature>
<gene>
    <name evidence="2" type="ORF">JOF54_002916</name>
</gene>
<dbReference type="NCBIfam" id="NF041024">
    <property type="entry name" value="acVLRF1_NCBI"/>
    <property type="match status" value="1"/>
</dbReference>
<dbReference type="SUPFAM" id="SSF53137">
    <property type="entry name" value="Translational machinery components"/>
    <property type="match status" value="1"/>
</dbReference>
<proteinExistence type="predicted"/>
<dbReference type="Proteomes" id="UP000758168">
    <property type="component" value="Unassembled WGS sequence"/>
</dbReference>
<dbReference type="InterPro" id="IPR040783">
    <property type="entry name" value="VLRF1"/>
</dbReference>
<evidence type="ECO:0000259" key="1">
    <source>
        <dbReference type="Pfam" id="PF18859"/>
    </source>
</evidence>
<comment type="caution">
    <text evidence="2">The sequence shown here is derived from an EMBL/GenBank/DDBJ whole genome shotgun (WGS) entry which is preliminary data.</text>
</comment>
<dbReference type="EMBL" id="JAGIOB010000001">
    <property type="protein sequence ID" value="MBP2417994.1"/>
    <property type="molecule type" value="Genomic_DNA"/>
</dbReference>
<dbReference type="InterPro" id="IPR042226">
    <property type="entry name" value="eFR1_2_sf"/>
</dbReference>
<organism evidence="2 3">
    <name type="scientific">Microlunatus capsulatus</name>
    <dbReference type="NCBI Taxonomy" id="99117"/>
    <lineage>
        <taxon>Bacteria</taxon>
        <taxon>Bacillati</taxon>
        <taxon>Actinomycetota</taxon>
        <taxon>Actinomycetes</taxon>
        <taxon>Propionibacteriales</taxon>
        <taxon>Propionibacteriaceae</taxon>
        <taxon>Microlunatus</taxon>
    </lineage>
</organism>